<name>A0A0Q5U589_DROER</name>
<dbReference type="OrthoDB" id="7870322at2759"/>
<reference evidence="2 3" key="2">
    <citation type="journal article" date="2008" name="Bioinformatics">
        <title>Assembly reconciliation.</title>
        <authorList>
            <person name="Zimin A.V."/>
            <person name="Smith D.R."/>
            <person name="Sutton G."/>
            <person name="Yorke J.A."/>
        </authorList>
    </citation>
    <scope>NUCLEOTIDE SEQUENCE [LARGE SCALE GENOMIC DNA]</scope>
    <source>
        <strain evidence="2 3">TSC#14021-0224.01</strain>
    </source>
</reference>
<sequence>MQPVAPRGPAAHCGVSASALAVPMPGSGIPRSSHTLQQGNQGSATPPWWSVIEILGRTKPGERPSRIGGKCLRCQSSDSIISSISNATGSGGESESSVASAQAQSAVYSGSAILCSVNSANNTRKLNLILSKSQQKRGEPFAVGTNLQNKLPASSADCHLSPSAETNIRTTTTADPPRSPSCPPCPYSHLHLHLHRHWHRHRQRPRHSQHHHRHYRHRGCRCRCRCRDASQSASASPASMVLPYQINQRATLLQQSATATATTAATTSTTLPHVPGAAATTNVSLRTVPRIFKRKRDTVQTATTASPLTPQQHPTAAAATSATSTTTTRRSRLEFILYTEVYQVEEDLVSPSDLNPQSNVGSDEPFWENYGK</sequence>
<protein>
    <submittedName>
        <fullName evidence="2">Uncharacterized protein</fullName>
    </submittedName>
</protein>
<dbReference type="AlphaFoldDB" id="A0A0Q5U589"/>
<feature type="compositionally biased region" description="Polar residues" evidence="1">
    <location>
        <begin position="352"/>
        <end position="361"/>
    </location>
</feature>
<evidence type="ECO:0000313" key="2">
    <source>
        <dbReference type="EMBL" id="KQS44200.1"/>
    </source>
</evidence>
<gene>
    <name evidence="2" type="primary">Dere\GG13489</name>
    <name evidence="2" type="synonym">dere_GLEANR_13749</name>
    <name evidence="2" type="synonym">GG13489</name>
    <name evidence="2" type="ORF">Dere_GG13489</name>
</gene>
<feature type="region of interest" description="Disordered" evidence="1">
    <location>
        <begin position="24"/>
        <end position="45"/>
    </location>
</feature>
<evidence type="ECO:0000256" key="1">
    <source>
        <dbReference type="SAM" id="MobiDB-lite"/>
    </source>
</evidence>
<feature type="compositionally biased region" description="Low complexity" evidence="1">
    <location>
        <begin position="315"/>
        <end position="325"/>
    </location>
</feature>
<keyword evidence="3" id="KW-1185">Reference proteome</keyword>
<evidence type="ECO:0000313" key="3">
    <source>
        <dbReference type="Proteomes" id="UP000008711"/>
    </source>
</evidence>
<feature type="compositionally biased region" description="Polar residues" evidence="1">
    <location>
        <begin position="299"/>
        <end position="314"/>
    </location>
</feature>
<feature type="compositionally biased region" description="Polar residues" evidence="1">
    <location>
        <begin position="30"/>
        <end position="44"/>
    </location>
</feature>
<proteinExistence type="predicted"/>
<organism evidence="2 3">
    <name type="scientific">Drosophila erecta</name>
    <name type="common">Fruit fly</name>
    <dbReference type="NCBI Taxonomy" id="7220"/>
    <lineage>
        <taxon>Eukaryota</taxon>
        <taxon>Metazoa</taxon>
        <taxon>Ecdysozoa</taxon>
        <taxon>Arthropoda</taxon>
        <taxon>Hexapoda</taxon>
        <taxon>Insecta</taxon>
        <taxon>Pterygota</taxon>
        <taxon>Neoptera</taxon>
        <taxon>Endopterygota</taxon>
        <taxon>Diptera</taxon>
        <taxon>Brachycera</taxon>
        <taxon>Muscomorpha</taxon>
        <taxon>Ephydroidea</taxon>
        <taxon>Drosophilidae</taxon>
        <taxon>Drosophila</taxon>
        <taxon>Sophophora</taxon>
    </lineage>
</organism>
<dbReference type="eggNOG" id="ENOG502QZM1">
    <property type="taxonomic scope" value="Eukaryota"/>
</dbReference>
<accession>A0A0Q5U589</accession>
<feature type="region of interest" description="Disordered" evidence="1">
    <location>
        <begin position="349"/>
        <end position="372"/>
    </location>
</feature>
<reference evidence="2 3" key="1">
    <citation type="journal article" date="2007" name="Nature">
        <title>Evolution of genes and genomes on the Drosophila phylogeny.</title>
        <authorList>
            <consortium name="Drosophila 12 Genomes Consortium"/>
            <person name="Clark A.G."/>
            <person name="Eisen M.B."/>
            <person name="Smith D.R."/>
            <person name="Bergman C.M."/>
            <person name="Oliver B."/>
            <person name="Markow T.A."/>
            <person name="Kaufman T.C."/>
            <person name="Kellis M."/>
            <person name="Gelbart W."/>
            <person name="Iyer V.N."/>
            <person name="Pollard D.A."/>
            <person name="Sackton T.B."/>
            <person name="Larracuente A.M."/>
            <person name="Singh N.D."/>
            <person name="Abad J.P."/>
            <person name="Abt D.N."/>
            <person name="Adryan B."/>
            <person name="Aguade M."/>
            <person name="Akashi H."/>
            <person name="Anderson W.W."/>
            <person name="Aquadro C.F."/>
            <person name="Ardell D.H."/>
            <person name="Arguello R."/>
            <person name="Artieri C.G."/>
            <person name="Barbash D.A."/>
            <person name="Barker D."/>
            <person name="Barsanti P."/>
            <person name="Batterham P."/>
            <person name="Batzoglou S."/>
            <person name="Begun D."/>
            <person name="Bhutkar A."/>
            <person name="Blanco E."/>
            <person name="Bosak S.A."/>
            <person name="Bradley R.K."/>
            <person name="Brand A.D."/>
            <person name="Brent M.R."/>
            <person name="Brooks A.N."/>
            <person name="Brown R.H."/>
            <person name="Butlin R.K."/>
            <person name="Caggese C."/>
            <person name="Calvi B.R."/>
            <person name="Bernardo de Carvalho A."/>
            <person name="Caspi A."/>
            <person name="Castrezana S."/>
            <person name="Celniker S.E."/>
            <person name="Chang J.L."/>
            <person name="Chapple C."/>
            <person name="Chatterji S."/>
            <person name="Chinwalla A."/>
            <person name="Civetta A."/>
            <person name="Clifton S.W."/>
            <person name="Comeron J.M."/>
            <person name="Costello J.C."/>
            <person name="Coyne J.A."/>
            <person name="Daub J."/>
            <person name="David R.G."/>
            <person name="Delcher A.L."/>
            <person name="Delehaunty K."/>
            <person name="Do C.B."/>
            <person name="Ebling H."/>
            <person name="Edwards K."/>
            <person name="Eickbush T."/>
            <person name="Evans J.D."/>
            <person name="Filipski A."/>
            <person name="Findeiss S."/>
            <person name="Freyhult E."/>
            <person name="Fulton L."/>
            <person name="Fulton R."/>
            <person name="Garcia A.C."/>
            <person name="Gardiner A."/>
            <person name="Garfield D.A."/>
            <person name="Garvin B.E."/>
            <person name="Gibson G."/>
            <person name="Gilbert D."/>
            <person name="Gnerre S."/>
            <person name="Godfrey J."/>
            <person name="Good R."/>
            <person name="Gotea V."/>
            <person name="Gravely B."/>
            <person name="Greenberg A.J."/>
            <person name="Griffiths-Jones S."/>
            <person name="Gross S."/>
            <person name="Guigo R."/>
            <person name="Gustafson E.A."/>
            <person name="Haerty W."/>
            <person name="Hahn M.W."/>
            <person name="Halligan D.L."/>
            <person name="Halpern A.L."/>
            <person name="Halter G.M."/>
            <person name="Han M.V."/>
            <person name="Heger A."/>
            <person name="Hillier L."/>
            <person name="Hinrichs A.S."/>
            <person name="Holmes I."/>
            <person name="Hoskins R.A."/>
            <person name="Hubisz M.J."/>
            <person name="Hultmark D."/>
            <person name="Huntley M.A."/>
            <person name="Jaffe D.B."/>
            <person name="Jagadeeshan S."/>
            <person name="Jeck W.R."/>
            <person name="Johnson J."/>
            <person name="Jones C.D."/>
            <person name="Jordan W.C."/>
            <person name="Karpen G.H."/>
            <person name="Kataoka E."/>
            <person name="Keightley P.D."/>
            <person name="Kheradpour P."/>
            <person name="Kirkness E.F."/>
            <person name="Koerich L.B."/>
            <person name="Kristiansen K."/>
            <person name="Kudrna D."/>
            <person name="Kulathinal R.J."/>
            <person name="Kumar S."/>
            <person name="Kwok R."/>
            <person name="Lander E."/>
            <person name="Langley C.H."/>
            <person name="Lapoint R."/>
            <person name="Lazzaro B.P."/>
            <person name="Lee S.J."/>
            <person name="Levesque L."/>
            <person name="Li R."/>
            <person name="Lin C.F."/>
            <person name="Lin M.F."/>
            <person name="Lindblad-Toh K."/>
            <person name="Llopart A."/>
            <person name="Long M."/>
            <person name="Low L."/>
            <person name="Lozovsky E."/>
            <person name="Lu J."/>
            <person name="Luo M."/>
            <person name="Machado C.A."/>
            <person name="Makalowski W."/>
            <person name="Marzo M."/>
            <person name="Matsuda M."/>
            <person name="Matzkin L."/>
            <person name="McAllister B."/>
            <person name="McBride C.S."/>
            <person name="McKernan B."/>
            <person name="McKernan K."/>
            <person name="Mendez-Lago M."/>
            <person name="Minx P."/>
            <person name="Mollenhauer M.U."/>
            <person name="Montooth K."/>
            <person name="Mount S.M."/>
            <person name="Mu X."/>
            <person name="Myers E."/>
            <person name="Negre B."/>
            <person name="Newfeld S."/>
            <person name="Nielsen R."/>
            <person name="Noor M.A."/>
            <person name="O'Grady P."/>
            <person name="Pachter L."/>
            <person name="Papaceit M."/>
            <person name="Parisi M.J."/>
            <person name="Parisi M."/>
            <person name="Parts L."/>
            <person name="Pedersen J.S."/>
            <person name="Pesole G."/>
            <person name="Phillippy A.M."/>
            <person name="Ponting C.P."/>
            <person name="Pop M."/>
            <person name="Porcelli D."/>
            <person name="Powell J.R."/>
            <person name="Prohaska S."/>
            <person name="Pruitt K."/>
            <person name="Puig M."/>
            <person name="Quesneville H."/>
            <person name="Ram K.R."/>
            <person name="Rand D."/>
            <person name="Rasmussen M.D."/>
            <person name="Reed L.K."/>
            <person name="Reenan R."/>
            <person name="Reily A."/>
            <person name="Remington K.A."/>
            <person name="Rieger T.T."/>
            <person name="Ritchie M.G."/>
            <person name="Robin C."/>
            <person name="Rogers Y.H."/>
            <person name="Rohde C."/>
            <person name="Rozas J."/>
            <person name="Rubenfield M.J."/>
            <person name="Ruiz A."/>
            <person name="Russo S."/>
            <person name="Salzberg S.L."/>
            <person name="Sanchez-Gracia A."/>
            <person name="Saranga D.J."/>
            <person name="Sato H."/>
            <person name="Schaeffer S.W."/>
            <person name="Schatz M.C."/>
            <person name="Schlenke T."/>
            <person name="Schwartz R."/>
            <person name="Segarra C."/>
            <person name="Singh R.S."/>
            <person name="Sirot L."/>
            <person name="Sirota M."/>
            <person name="Sisneros N.B."/>
            <person name="Smith C.D."/>
            <person name="Smith T.F."/>
            <person name="Spieth J."/>
            <person name="Stage D.E."/>
            <person name="Stark A."/>
            <person name="Stephan W."/>
            <person name="Strausberg R.L."/>
            <person name="Strempel S."/>
            <person name="Sturgill D."/>
            <person name="Sutton G."/>
            <person name="Sutton G.G."/>
            <person name="Tao W."/>
            <person name="Teichmann S."/>
            <person name="Tobari Y.N."/>
            <person name="Tomimura Y."/>
            <person name="Tsolas J.M."/>
            <person name="Valente V.L."/>
            <person name="Venter E."/>
            <person name="Venter J.C."/>
            <person name="Vicario S."/>
            <person name="Vieira F.G."/>
            <person name="Vilella A.J."/>
            <person name="Villasante A."/>
            <person name="Walenz B."/>
            <person name="Wang J."/>
            <person name="Wasserman M."/>
            <person name="Watts T."/>
            <person name="Wilson D."/>
            <person name="Wilson R.K."/>
            <person name="Wing R.A."/>
            <person name="Wolfner M.F."/>
            <person name="Wong A."/>
            <person name="Wong G.K."/>
            <person name="Wu C.I."/>
            <person name="Wu G."/>
            <person name="Yamamoto D."/>
            <person name="Yang H.P."/>
            <person name="Yang S.P."/>
            <person name="Yorke J.A."/>
            <person name="Yoshida K."/>
            <person name="Zdobnov E."/>
            <person name="Zhang P."/>
            <person name="Zhang Y."/>
            <person name="Zimin A.V."/>
            <person name="Baldwin J."/>
            <person name="Abdouelleil A."/>
            <person name="Abdulkadir J."/>
            <person name="Abebe A."/>
            <person name="Abera B."/>
            <person name="Abreu J."/>
            <person name="Acer S.C."/>
            <person name="Aftuck L."/>
            <person name="Alexander A."/>
            <person name="An P."/>
            <person name="Anderson E."/>
            <person name="Anderson S."/>
            <person name="Arachi H."/>
            <person name="Azer M."/>
            <person name="Bachantsang P."/>
            <person name="Barry A."/>
            <person name="Bayul T."/>
            <person name="Berlin A."/>
            <person name="Bessette D."/>
            <person name="Bloom T."/>
            <person name="Blye J."/>
            <person name="Boguslavskiy L."/>
            <person name="Bonnet C."/>
            <person name="Boukhgalter B."/>
            <person name="Bourzgui I."/>
            <person name="Brown A."/>
            <person name="Cahill P."/>
            <person name="Channer S."/>
            <person name="Cheshatsang Y."/>
            <person name="Chuda L."/>
            <person name="Citroen M."/>
            <person name="Collymore A."/>
            <person name="Cooke P."/>
            <person name="Costello M."/>
            <person name="D'Aco K."/>
            <person name="Daza R."/>
            <person name="De Haan G."/>
            <person name="DeGray S."/>
            <person name="DeMaso C."/>
            <person name="Dhargay N."/>
            <person name="Dooley K."/>
            <person name="Dooley E."/>
            <person name="Doricent M."/>
            <person name="Dorje P."/>
            <person name="Dorjee K."/>
            <person name="Dupes A."/>
            <person name="Elong R."/>
            <person name="Falk J."/>
            <person name="Farina A."/>
            <person name="Faro S."/>
            <person name="Ferguson D."/>
            <person name="Fisher S."/>
            <person name="Foley C.D."/>
            <person name="Franke A."/>
            <person name="Friedrich D."/>
            <person name="Gadbois L."/>
            <person name="Gearin G."/>
            <person name="Gearin C.R."/>
            <person name="Giannoukos G."/>
            <person name="Goode T."/>
            <person name="Graham J."/>
            <person name="Grandbois E."/>
            <person name="Grewal S."/>
            <person name="Gyaltsen K."/>
            <person name="Hafez N."/>
            <person name="Hagos B."/>
            <person name="Hall J."/>
            <person name="Henson C."/>
            <person name="Hollinger A."/>
            <person name="Honan T."/>
            <person name="Huard M.D."/>
            <person name="Hughes L."/>
            <person name="Hurhula B."/>
            <person name="Husby M.E."/>
            <person name="Kamat A."/>
            <person name="Kanga B."/>
            <person name="Kashin S."/>
            <person name="Khazanovich D."/>
            <person name="Kisner P."/>
            <person name="Lance K."/>
            <person name="Lara M."/>
            <person name="Lee W."/>
            <person name="Lennon N."/>
            <person name="Letendre F."/>
            <person name="LeVine R."/>
            <person name="Lipovsky A."/>
            <person name="Liu X."/>
            <person name="Liu J."/>
            <person name="Liu S."/>
            <person name="Lokyitsang T."/>
            <person name="Lokyitsang Y."/>
            <person name="Lubonja R."/>
            <person name="Lui A."/>
            <person name="MacDonald P."/>
            <person name="Magnisalis V."/>
            <person name="Maru K."/>
            <person name="Matthews C."/>
            <person name="McCusker W."/>
            <person name="McDonough S."/>
            <person name="Mehta T."/>
            <person name="Meldrim J."/>
            <person name="Meneus L."/>
            <person name="Mihai O."/>
            <person name="Mihalev A."/>
            <person name="Mihova T."/>
            <person name="Mittelman R."/>
            <person name="Mlenga V."/>
            <person name="Montmayeur A."/>
            <person name="Mulrain L."/>
            <person name="Navidi A."/>
            <person name="Naylor J."/>
            <person name="Negash T."/>
            <person name="Nguyen T."/>
            <person name="Nguyen N."/>
            <person name="Nicol R."/>
            <person name="Norbu C."/>
            <person name="Norbu N."/>
            <person name="Novod N."/>
            <person name="O'Neill B."/>
            <person name="Osman S."/>
            <person name="Markiewicz E."/>
            <person name="Oyono O.L."/>
            <person name="Patti C."/>
            <person name="Phunkhang P."/>
            <person name="Pierre F."/>
            <person name="Priest M."/>
            <person name="Raghuraman S."/>
            <person name="Rege F."/>
            <person name="Reyes R."/>
            <person name="Rise C."/>
            <person name="Rogov P."/>
            <person name="Ross K."/>
            <person name="Ryan E."/>
            <person name="Settipalli S."/>
            <person name="Shea T."/>
            <person name="Sherpa N."/>
            <person name="Shi L."/>
            <person name="Shih D."/>
            <person name="Sparrow T."/>
            <person name="Spaulding J."/>
            <person name="Stalker J."/>
            <person name="Stange-Thomann N."/>
            <person name="Stavropoulos S."/>
            <person name="Stone C."/>
            <person name="Strader C."/>
            <person name="Tesfaye S."/>
            <person name="Thomson T."/>
            <person name="Thoulutsang Y."/>
            <person name="Thoulutsang D."/>
            <person name="Topham K."/>
            <person name="Topping I."/>
            <person name="Tsamla T."/>
            <person name="Vassiliev H."/>
            <person name="Vo A."/>
            <person name="Wangchuk T."/>
            <person name="Wangdi T."/>
            <person name="Weiand M."/>
            <person name="Wilkinson J."/>
            <person name="Wilson A."/>
            <person name="Yadav S."/>
            <person name="Young G."/>
            <person name="Yu Q."/>
            <person name="Zembek L."/>
            <person name="Zhong D."/>
            <person name="Zimmer A."/>
            <person name="Zwirko Z."/>
            <person name="Jaffe D.B."/>
            <person name="Alvarez P."/>
            <person name="Brockman W."/>
            <person name="Butler J."/>
            <person name="Chin C."/>
            <person name="Gnerre S."/>
            <person name="Grabherr M."/>
            <person name="Kleber M."/>
            <person name="Mauceli E."/>
            <person name="MacCallum I."/>
        </authorList>
    </citation>
    <scope>NUCLEOTIDE SEQUENCE [LARGE SCALE GENOMIC DNA]</scope>
    <source>
        <strain evidence="2 3">TSC#14021-0224.01</strain>
    </source>
</reference>
<dbReference type="EMBL" id="CH954178">
    <property type="protein sequence ID" value="KQS44200.1"/>
    <property type="molecule type" value="Genomic_DNA"/>
</dbReference>
<dbReference type="Proteomes" id="UP000008711">
    <property type="component" value="Unassembled WGS sequence"/>
</dbReference>
<feature type="region of interest" description="Disordered" evidence="1">
    <location>
        <begin position="295"/>
        <end position="325"/>
    </location>
</feature>